<feature type="transmembrane region" description="Helical" evidence="4">
    <location>
        <begin position="345"/>
        <end position="365"/>
    </location>
</feature>
<keyword evidence="4" id="KW-1133">Transmembrane helix</keyword>
<keyword evidence="6" id="KW-1185">Reference proteome</keyword>
<feature type="transmembrane region" description="Helical" evidence="4">
    <location>
        <begin position="143"/>
        <end position="163"/>
    </location>
</feature>
<feature type="transmembrane region" description="Helical" evidence="4">
    <location>
        <begin position="278"/>
        <end position="301"/>
    </location>
</feature>
<dbReference type="Proteomes" id="UP000038010">
    <property type="component" value="Unassembled WGS sequence"/>
</dbReference>
<feature type="transmembrane region" description="Helical" evidence="4">
    <location>
        <begin position="80"/>
        <end position="98"/>
    </location>
</feature>
<feature type="transmembrane region" description="Helical" evidence="4">
    <location>
        <begin position="371"/>
        <end position="396"/>
    </location>
</feature>
<evidence type="ECO:0000256" key="4">
    <source>
        <dbReference type="SAM" id="Phobius"/>
    </source>
</evidence>
<reference evidence="5 6" key="1">
    <citation type="submission" date="2015-06" db="EMBL/GenBank/DDBJ databases">
        <title>Draft genome of the ant-associated black yeast Phialophora attae CBS 131958.</title>
        <authorList>
            <person name="Moreno L.F."/>
            <person name="Stielow B.J."/>
            <person name="de Hoog S."/>
            <person name="Vicente V.A."/>
            <person name="Weiss V.A."/>
            <person name="de Vries M."/>
            <person name="Cruz L.M."/>
            <person name="Souza E.M."/>
        </authorList>
    </citation>
    <scope>NUCLEOTIDE SEQUENCE [LARGE SCALE GENOMIC DNA]</scope>
    <source>
        <strain evidence="5 6">CBS 131958</strain>
    </source>
</reference>
<dbReference type="RefSeq" id="XP_018005726.1">
    <property type="nucleotide sequence ID" value="XM_018142821.1"/>
</dbReference>
<comment type="caution">
    <text evidence="5">The sequence shown here is derived from an EMBL/GenBank/DDBJ whole genome shotgun (WGS) entry which is preliminary data.</text>
</comment>
<dbReference type="GeneID" id="28734690"/>
<comment type="similarity">
    <text evidence="2">Belongs to the major facilitator superfamily. Monocarboxylate porter (TC 2.A.1.13) family.</text>
</comment>
<dbReference type="VEuPathDB" id="FungiDB:AB675_281"/>
<evidence type="ECO:0000256" key="3">
    <source>
        <dbReference type="SAM" id="MobiDB-lite"/>
    </source>
</evidence>
<proteinExistence type="inferred from homology"/>
<feature type="transmembrane region" description="Helical" evidence="4">
    <location>
        <begin position="237"/>
        <end position="257"/>
    </location>
</feature>
<evidence type="ECO:0000256" key="2">
    <source>
        <dbReference type="ARBA" id="ARBA00006727"/>
    </source>
</evidence>
<dbReference type="PANTHER" id="PTHR11360:SF130">
    <property type="entry name" value="MAJOR FACILITATOR SUPERFAMILY (MFS) PROFILE DOMAIN-CONTAINING PROTEIN-RELATED"/>
    <property type="match status" value="1"/>
</dbReference>
<dbReference type="AlphaFoldDB" id="A0A0N1HH66"/>
<dbReference type="SUPFAM" id="SSF103473">
    <property type="entry name" value="MFS general substrate transporter"/>
    <property type="match status" value="1"/>
</dbReference>
<dbReference type="Pfam" id="PF07690">
    <property type="entry name" value="MFS_1"/>
    <property type="match status" value="1"/>
</dbReference>
<dbReference type="InterPro" id="IPR011701">
    <property type="entry name" value="MFS"/>
</dbReference>
<dbReference type="Gene3D" id="1.20.1250.20">
    <property type="entry name" value="MFS general substrate transporter like domains"/>
    <property type="match status" value="2"/>
</dbReference>
<feature type="compositionally biased region" description="Basic and acidic residues" evidence="3">
    <location>
        <begin position="1"/>
        <end position="11"/>
    </location>
</feature>
<feature type="transmembrane region" description="Helical" evidence="4">
    <location>
        <begin position="205"/>
        <end position="225"/>
    </location>
</feature>
<keyword evidence="4" id="KW-0812">Transmembrane</keyword>
<name>A0A0N1HH66_9EURO</name>
<protein>
    <submittedName>
        <fullName evidence="5">Putative transporter MCH4</fullName>
    </submittedName>
</protein>
<dbReference type="InterPro" id="IPR036259">
    <property type="entry name" value="MFS_trans_sf"/>
</dbReference>
<dbReference type="OrthoDB" id="6499973at2759"/>
<dbReference type="GO" id="GO:0016020">
    <property type="term" value="C:membrane"/>
    <property type="evidence" value="ECO:0007669"/>
    <property type="project" value="UniProtKB-SubCell"/>
</dbReference>
<dbReference type="GO" id="GO:0022857">
    <property type="term" value="F:transmembrane transporter activity"/>
    <property type="evidence" value="ECO:0007669"/>
    <property type="project" value="InterPro"/>
</dbReference>
<evidence type="ECO:0000313" key="5">
    <source>
        <dbReference type="EMBL" id="KPI45763.1"/>
    </source>
</evidence>
<feature type="region of interest" description="Disordered" evidence="3">
    <location>
        <begin position="1"/>
        <end position="24"/>
    </location>
</feature>
<gene>
    <name evidence="5" type="ORF">AB675_281</name>
</gene>
<accession>A0A0N1HH66</accession>
<dbReference type="PANTHER" id="PTHR11360">
    <property type="entry name" value="MONOCARBOXYLATE TRANSPORTER"/>
    <property type="match status" value="1"/>
</dbReference>
<sequence>MTISDLEKPEAIEEYDDNGLTRSPTAVDDIGRADALQKTTSAASAKVKATIGNVLSATASRVTTRHITDPGPAPDGGIKAWIQVAMAFLTCVSTWGYINSFGVFQTYYTEALGETPSTVSWVGSLQLFVIFAVSVFSGRALDAGLFLPTFVTGAVIQVVGIFSNSFSKTFWQLLLSQGVCTGLGSGIVFCPAMGIVTTYFLENRALAIAIVSTGNSVGGIVYPIIVRSLLPKIGFAWTIRALGFVNLACLATATACFRARLPPRKGGPIAEISAFREVPYLCTVLAFCFVFGGLFFTYYFLGSFGRDVIGMSYTESTNLITIFNGVGVPIRLLTGHIVDKYVGPLNGMIPLLFLNSIFAFAWTGVKSRVGMYVFAAFYGCSAGAFQCLFTTTITSLNKDMSKNGVRIGMAFSVFSLAGLTGPPIGGALLQTNGGGRGGYMAAQIGSRKTGGHGQSAEYYYF</sequence>
<evidence type="ECO:0000313" key="6">
    <source>
        <dbReference type="Proteomes" id="UP000038010"/>
    </source>
</evidence>
<dbReference type="EMBL" id="LFJN01000001">
    <property type="protein sequence ID" value="KPI45763.1"/>
    <property type="molecule type" value="Genomic_DNA"/>
</dbReference>
<feature type="transmembrane region" description="Helical" evidence="4">
    <location>
        <begin position="169"/>
        <end position="193"/>
    </location>
</feature>
<feature type="transmembrane region" description="Helical" evidence="4">
    <location>
        <begin position="118"/>
        <end position="136"/>
    </location>
</feature>
<evidence type="ECO:0000256" key="1">
    <source>
        <dbReference type="ARBA" id="ARBA00004141"/>
    </source>
</evidence>
<keyword evidence="4" id="KW-0472">Membrane</keyword>
<dbReference type="InterPro" id="IPR050327">
    <property type="entry name" value="Proton-linked_MCT"/>
</dbReference>
<comment type="subcellular location">
    <subcellularLocation>
        <location evidence="1">Membrane</location>
        <topology evidence="1">Multi-pass membrane protein</topology>
    </subcellularLocation>
</comment>
<organism evidence="5 6">
    <name type="scientific">Cyphellophora attinorum</name>
    <dbReference type="NCBI Taxonomy" id="1664694"/>
    <lineage>
        <taxon>Eukaryota</taxon>
        <taxon>Fungi</taxon>
        <taxon>Dikarya</taxon>
        <taxon>Ascomycota</taxon>
        <taxon>Pezizomycotina</taxon>
        <taxon>Eurotiomycetes</taxon>
        <taxon>Chaetothyriomycetidae</taxon>
        <taxon>Chaetothyriales</taxon>
        <taxon>Cyphellophoraceae</taxon>
        <taxon>Cyphellophora</taxon>
    </lineage>
</organism>